<keyword evidence="2" id="KW-1185">Reference proteome</keyword>
<dbReference type="RefSeq" id="WP_238208273.1">
    <property type="nucleotide sequence ID" value="NZ_JBHTND010000006.1"/>
</dbReference>
<evidence type="ECO:0008006" key="3">
    <source>
        <dbReference type="Google" id="ProtNLM"/>
    </source>
</evidence>
<comment type="caution">
    <text evidence="1">The sequence shown here is derived from an EMBL/GenBank/DDBJ whole genome shotgun (WGS) entry which is preliminary data.</text>
</comment>
<protein>
    <recommendedName>
        <fullName evidence="3">HNH endonuclease</fullName>
    </recommendedName>
</protein>
<evidence type="ECO:0000313" key="1">
    <source>
        <dbReference type="EMBL" id="MFD1301300.1"/>
    </source>
</evidence>
<accession>A0ABW3WXK0</accession>
<organism evidence="1 2">
    <name type="scientific">Methylobacterium marchantiae</name>
    <dbReference type="NCBI Taxonomy" id="600331"/>
    <lineage>
        <taxon>Bacteria</taxon>
        <taxon>Pseudomonadati</taxon>
        <taxon>Pseudomonadota</taxon>
        <taxon>Alphaproteobacteria</taxon>
        <taxon>Hyphomicrobiales</taxon>
        <taxon>Methylobacteriaceae</taxon>
        <taxon>Methylobacterium</taxon>
    </lineage>
</organism>
<name>A0ABW3WXK0_9HYPH</name>
<sequence length="270" mass="30806">MAQAQGFCVFCGRPGLTKQHIVPDRLSAILGRPDVVSPQLKLRSESQPERFDVVDDDLIIKQGAFHIKKLRIVCGEHCNSGWMRALEERASSVFEPLVRGQSLYLSADQQHLLAAWASQIAMVAEYTDPEYAAISQADRTHLMINGEPPPNWRIWLGHFLGKDKNDSSYNHHGLIQPYLDWTIKNDKNLATVQTSTITLSRLVFHCFSERRRGSFRYNVEEKCRGIIPIWPIKTENLNWKKAGSMNEADRNWLSMSLPGLAHAQNKESRR</sequence>
<gene>
    <name evidence="1" type="ORF">ACFQ4G_06835</name>
</gene>
<dbReference type="EMBL" id="JBHTND010000006">
    <property type="protein sequence ID" value="MFD1301300.1"/>
    <property type="molecule type" value="Genomic_DNA"/>
</dbReference>
<reference evidence="2" key="1">
    <citation type="journal article" date="2019" name="Int. J. Syst. Evol. Microbiol.">
        <title>The Global Catalogue of Microorganisms (GCM) 10K type strain sequencing project: providing services to taxonomists for standard genome sequencing and annotation.</title>
        <authorList>
            <consortium name="The Broad Institute Genomics Platform"/>
            <consortium name="The Broad Institute Genome Sequencing Center for Infectious Disease"/>
            <person name="Wu L."/>
            <person name="Ma J."/>
        </authorList>
    </citation>
    <scope>NUCLEOTIDE SEQUENCE [LARGE SCALE GENOMIC DNA]</scope>
    <source>
        <strain evidence="2">CCUG 56108</strain>
    </source>
</reference>
<dbReference type="Proteomes" id="UP001597176">
    <property type="component" value="Unassembled WGS sequence"/>
</dbReference>
<proteinExistence type="predicted"/>
<evidence type="ECO:0000313" key="2">
    <source>
        <dbReference type="Proteomes" id="UP001597176"/>
    </source>
</evidence>